<protein>
    <recommendedName>
        <fullName evidence="3">Protein kinase</fullName>
    </recommendedName>
</protein>
<dbReference type="RefSeq" id="WP_188383815.1">
    <property type="nucleotide sequence ID" value="NZ_BMEY01000005.1"/>
</dbReference>
<name>A0A916W656_9BACI</name>
<dbReference type="EMBL" id="BMEY01000005">
    <property type="protein sequence ID" value="GGA70017.1"/>
    <property type="molecule type" value="Genomic_DNA"/>
</dbReference>
<dbReference type="Proteomes" id="UP000613512">
    <property type="component" value="Unassembled WGS sequence"/>
</dbReference>
<keyword evidence="2" id="KW-1185">Reference proteome</keyword>
<proteinExistence type="predicted"/>
<reference evidence="1" key="2">
    <citation type="submission" date="2020-09" db="EMBL/GenBank/DDBJ databases">
        <authorList>
            <person name="Sun Q."/>
            <person name="Zhou Y."/>
        </authorList>
    </citation>
    <scope>NUCLEOTIDE SEQUENCE</scope>
    <source>
        <strain evidence="1">CGMCC 1.12408</strain>
    </source>
</reference>
<accession>A0A916W656</accession>
<gene>
    <name evidence="1" type="ORF">GCM10008025_12460</name>
</gene>
<organism evidence="1 2">
    <name type="scientific">Ornithinibacillus halotolerans</name>
    <dbReference type="NCBI Taxonomy" id="1274357"/>
    <lineage>
        <taxon>Bacteria</taxon>
        <taxon>Bacillati</taxon>
        <taxon>Bacillota</taxon>
        <taxon>Bacilli</taxon>
        <taxon>Bacillales</taxon>
        <taxon>Bacillaceae</taxon>
        <taxon>Ornithinibacillus</taxon>
    </lineage>
</organism>
<dbReference type="AlphaFoldDB" id="A0A916W656"/>
<evidence type="ECO:0008006" key="3">
    <source>
        <dbReference type="Google" id="ProtNLM"/>
    </source>
</evidence>
<evidence type="ECO:0000313" key="1">
    <source>
        <dbReference type="EMBL" id="GGA70017.1"/>
    </source>
</evidence>
<reference evidence="1" key="1">
    <citation type="journal article" date="2014" name="Int. J. Syst. Evol. Microbiol.">
        <title>Complete genome sequence of Corynebacterium casei LMG S-19264T (=DSM 44701T), isolated from a smear-ripened cheese.</title>
        <authorList>
            <consortium name="US DOE Joint Genome Institute (JGI-PGF)"/>
            <person name="Walter F."/>
            <person name="Albersmeier A."/>
            <person name="Kalinowski J."/>
            <person name="Ruckert C."/>
        </authorList>
    </citation>
    <scope>NUCLEOTIDE SEQUENCE</scope>
    <source>
        <strain evidence="1">CGMCC 1.12408</strain>
    </source>
</reference>
<sequence>MKRLQDIINNWKSYCTPANFIGIGSTRKAYRIEEFVIKVHIHPLGYKQSLNELRIYNEIAKRKLHSFFAKVYYVDEQISVQHYYTPLELVNNQTYEIDSTKHQHFIPKNYQKVFNLLDDEFNSFDIRDSSNYGLDEENKLIFIDFGMTKKLYEEEWVPLAEAGILPQIDFDVCLICGEEKELRMYGENDTDKRCVACGKE</sequence>
<comment type="caution">
    <text evidence="1">The sequence shown here is derived from an EMBL/GenBank/DDBJ whole genome shotgun (WGS) entry which is preliminary data.</text>
</comment>
<evidence type="ECO:0000313" key="2">
    <source>
        <dbReference type="Proteomes" id="UP000613512"/>
    </source>
</evidence>